<gene>
    <name evidence="3" type="ORF">NO1_1525</name>
</gene>
<dbReference type="GO" id="GO:0005829">
    <property type="term" value="C:cytosol"/>
    <property type="evidence" value="ECO:0007669"/>
    <property type="project" value="TreeGrafter"/>
</dbReference>
<dbReference type="PROSITE" id="PS50943">
    <property type="entry name" value="HTH_CROC1"/>
    <property type="match status" value="1"/>
</dbReference>
<sequence>MAKANVRYKPNMAFLRKIGTKLRQLREQKNLTLEELADLAGISYKYLQEVETAKYSFTVSVLHSITRALGISLAEFFKK</sequence>
<evidence type="ECO:0000259" key="2">
    <source>
        <dbReference type="PROSITE" id="PS50943"/>
    </source>
</evidence>
<dbReference type="Pfam" id="PF01381">
    <property type="entry name" value="HTH_3"/>
    <property type="match status" value="1"/>
</dbReference>
<dbReference type="Gene3D" id="1.10.260.40">
    <property type="entry name" value="lambda repressor-like DNA-binding domains"/>
    <property type="match status" value="1"/>
</dbReference>
<dbReference type="GO" id="GO:0003700">
    <property type="term" value="F:DNA-binding transcription factor activity"/>
    <property type="evidence" value="ECO:0007669"/>
    <property type="project" value="TreeGrafter"/>
</dbReference>
<dbReference type="AlphaFoldDB" id="A0A388TED8"/>
<dbReference type="InterPro" id="IPR001387">
    <property type="entry name" value="Cro/C1-type_HTH"/>
</dbReference>
<dbReference type="CDD" id="cd00093">
    <property type="entry name" value="HTH_XRE"/>
    <property type="match status" value="1"/>
</dbReference>
<evidence type="ECO:0000313" key="4">
    <source>
        <dbReference type="Proteomes" id="UP000269352"/>
    </source>
</evidence>
<keyword evidence="1" id="KW-0238">DNA-binding</keyword>
<feature type="domain" description="HTH cro/C1-type" evidence="2">
    <location>
        <begin position="22"/>
        <end position="76"/>
    </location>
</feature>
<dbReference type="PANTHER" id="PTHR46797:SF1">
    <property type="entry name" value="METHYLPHOSPHONATE SYNTHASE"/>
    <property type="match status" value="1"/>
</dbReference>
<dbReference type="GO" id="GO:0003677">
    <property type="term" value="F:DNA binding"/>
    <property type="evidence" value="ECO:0007669"/>
    <property type="project" value="UniProtKB-KW"/>
</dbReference>
<proteinExistence type="predicted"/>
<dbReference type="InterPro" id="IPR010982">
    <property type="entry name" value="Lambda_DNA-bd_dom_sf"/>
</dbReference>
<keyword evidence="4" id="KW-1185">Reference proteome</keyword>
<dbReference type="EMBL" id="BGZN01000040">
    <property type="protein sequence ID" value="GBR74328.1"/>
    <property type="molecule type" value="Genomic_DNA"/>
</dbReference>
<organism evidence="3 4">
    <name type="scientific">Termititenax aidoneus</name>
    <dbReference type="NCBI Taxonomy" id="2218524"/>
    <lineage>
        <taxon>Bacteria</taxon>
        <taxon>Bacillati</taxon>
        <taxon>Candidatus Margulisiibacteriota</taxon>
        <taxon>Candidatus Termititenacia</taxon>
        <taxon>Candidatus Termititenacales</taxon>
        <taxon>Candidatus Termititenacaceae</taxon>
        <taxon>Candidatus Termititenax</taxon>
    </lineage>
</organism>
<protein>
    <submittedName>
        <fullName evidence="3">Transcriptional regulator XRE family</fullName>
    </submittedName>
</protein>
<evidence type="ECO:0000256" key="1">
    <source>
        <dbReference type="ARBA" id="ARBA00023125"/>
    </source>
</evidence>
<evidence type="ECO:0000313" key="3">
    <source>
        <dbReference type="EMBL" id="GBR74328.1"/>
    </source>
</evidence>
<dbReference type="Proteomes" id="UP000269352">
    <property type="component" value="Unassembled WGS sequence"/>
</dbReference>
<name>A0A388TED8_TERA1</name>
<accession>A0A388TED8</accession>
<dbReference type="SUPFAM" id="SSF47413">
    <property type="entry name" value="lambda repressor-like DNA-binding domains"/>
    <property type="match status" value="1"/>
</dbReference>
<dbReference type="InterPro" id="IPR050807">
    <property type="entry name" value="TransReg_Diox_bact_type"/>
</dbReference>
<comment type="caution">
    <text evidence="3">The sequence shown here is derived from an EMBL/GenBank/DDBJ whole genome shotgun (WGS) entry which is preliminary data.</text>
</comment>
<dbReference type="SMART" id="SM00530">
    <property type="entry name" value="HTH_XRE"/>
    <property type="match status" value="1"/>
</dbReference>
<dbReference type="PANTHER" id="PTHR46797">
    <property type="entry name" value="HTH-TYPE TRANSCRIPTIONAL REGULATOR"/>
    <property type="match status" value="1"/>
</dbReference>
<reference evidence="3 4" key="1">
    <citation type="journal article" date="2019" name="ISME J.">
        <title>Genome analyses of uncultured TG2/ZB3 bacteria in 'Margulisbacteria' specifically attached to ectosymbiotic spirochetes of protists in the termite gut.</title>
        <authorList>
            <person name="Utami Y.D."/>
            <person name="Kuwahara H."/>
            <person name="Igai K."/>
            <person name="Murakami T."/>
            <person name="Sugaya K."/>
            <person name="Morikawa T."/>
            <person name="Nagura Y."/>
            <person name="Yuki M."/>
            <person name="Deevong P."/>
            <person name="Inoue T."/>
            <person name="Kihara K."/>
            <person name="Lo N."/>
            <person name="Yamada A."/>
            <person name="Ohkuma M."/>
            <person name="Hongoh Y."/>
        </authorList>
    </citation>
    <scope>NUCLEOTIDE SEQUENCE [LARGE SCALE GENOMIC DNA]</scope>
    <source>
        <strain evidence="3">NkOx7-01</strain>
    </source>
</reference>